<keyword evidence="8" id="KW-1185">Reference proteome</keyword>
<feature type="transmembrane region" description="Helical" evidence="6">
    <location>
        <begin position="161"/>
        <end position="179"/>
    </location>
</feature>
<dbReference type="OrthoDB" id="5295733at2"/>
<dbReference type="GO" id="GO:0016020">
    <property type="term" value="C:membrane"/>
    <property type="evidence" value="ECO:0007669"/>
    <property type="project" value="UniProtKB-SubCell"/>
</dbReference>
<dbReference type="InterPro" id="IPR022301">
    <property type="entry name" value="Integral_membrane_YjbE"/>
</dbReference>
<gene>
    <name evidence="7" type="ORF">SAMN05444972_10829</name>
</gene>
<keyword evidence="5 6" id="KW-0472">Membrane</keyword>
<dbReference type="Proteomes" id="UP000198660">
    <property type="component" value="Unassembled WGS sequence"/>
</dbReference>
<evidence type="ECO:0000256" key="3">
    <source>
        <dbReference type="ARBA" id="ARBA00022692"/>
    </source>
</evidence>
<dbReference type="NCBIfam" id="TIGR03717">
    <property type="entry name" value="R_switched_YjbE"/>
    <property type="match status" value="1"/>
</dbReference>
<evidence type="ECO:0000256" key="2">
    <source>
        <dbReference type="ARBA" id="ARBA00007511"/>
    </source>
</evidence>
<dbReference type="InterPro" id="IPR005496">
    <property type="entry name" value="Integral_membrane_TerC"/>
</dbReference>
<accession>A0A1I6STL9</accession>
<feature type="transmembrane region" description="Helical" evidence="6">
    <location>
        <begin position="131"/>
        <end position="149"/>
    </location>
</feature>
<protein>
    <submittedName>
        <fullName evidence="7">Integral membrane protein, YjbE family</fullName>
    </submittedName>
</protein>
<reference evidence="8" key="1">
    <citation type="submission" date="2016-10" db="EMBL/GenBank/DDBJ databases">
        <authorList>
            <person name="Varghese N."/>
            <person name="Submissions S."/>
        </authorList>
    </citation>
    <scope>NUCLEOTIDE SEQUENCE [LARGE SCALE GENOMIC DNA]</scope>
    <source>
        <strain evidence="8">DSM 45789</strain>
    </source>
</reference>
<dbReference type="EMBL" id="FPAA01000008">
    <property type="protein sequence ID" value="SFS80243.1"/>
    <property type="molecule type" value="Genomic_DNA"/>
</dbReference>
<evidence type="ECO:0000313" key="8">
    <source>
        <dbReference type="Proteomes" id="UP000198660"/>
    </source>
</evidence>
<evidence type="ECO:0000256" key="1">
    <source>
        <dbReference type="ARBA" id="ARBA00004141"/>
    </source>
</evidence>
<evidence type="ECO:0000313" key="7">
    <source>
        <dbReference type="EMBL" id="SFS80243.1"/>
    </source>
</evidence>
<dbReference type="Pfam" id="PF03741">
    <property type="entry name" value="TerC"/>
    <property type="match status" value="1"/>
</dbReference>
<dbReference type="PANTHER" id="PTHR30238">
    <property type="entry name" value="MEMBRANE BOUND PREDICTED REDOX MODULATOR"/>
    <property type="match status" value="1"/>
</dbReference>
<keyword evidence="3 6" id="KW-0812">Transmembrane</keyword>
<keyword evidence="4 6" id="KW-1133">Transmembrane helix</keyword>
<evidence type="ECO:0000256" key="4">
    <source>
        <dbReference type="ARBA" id="ARBA00022989"/>
    </source>
</evidence>
<sequence length="219" mass="23746">MDAQFWLGFINIIILDLVLSGDNAVVIGMASRKLPAHQQKQAILYGTIVAVILRVLLTLIAVWLLKIPLLKAVGGLLLVWIAIKLLMDEDEEEDLELGYGLKSAVKTIIIADVVMSLDNVLAVAGAAHGDFLLVLLGLALSVPILMGGSRIVATVMNKLPWLVYVGSGILAYTAGQLLVEDKIIHDHLVTRADYLTWMTPTLLIGLVLGAGYLFRGRRT</sequence>
<evidence type="ECO:0000256" key="5">
    <source>
        <dbReference type="ARBA" id="ARBA00023136"/>
    </source>
</evidence>
<dbReference type="AlphaFoldDB" id="A0A1I6STL9"/>
<dbReference type="RefSeq" id="WP_091837477.1">
    <property type="nucleotide sequence ID" value="NZ_FPAA01000008.1"/>
</dbReference>
<feature type="transmembrane region" description="Helical" evidence="6">
    <location>
        <begin position="42"/>
        <end position="63"/>
    </location>
</feature>
<organism evidence="7 8">
    <name type="scientific">Marininema halotolerans</name>
    <dbReference type="NCBI Taxonomy" id="1155944"/>
    <lineage>
        <taxon>Bacteria</taxon>
        <taxon>Bacillati</taxon>
        <taxon>Bacillota</taxon>
        <taxon>Bacilli</taxon>
        <taxon>Bacillales</taxon>
        <taxon>Thermoactinomycetaceae</taxon>
        <taxon>Marininema</taxon>
    </lineage>
</organism>
<proteinExistence type="inferred from homology"/>
<evidence type="ECO:0000256" key="6">
    <source>
        <dbReference type="SAM" id="Phobius"/>
    </source>
</evidence>
<name>A0A1I6STL9_9BACL</name>
<comment type="similarity">
    <text evidence="2">Belongs to the TerC family.</text>
</comment>
<feature type="transmembrane region" description="Helical" evidence="6">
    <location>
        <begin position="194"/>
        <end position="214"/>
    </location>
</feature>
<dbReference type="PANTHER" id="PTHR30238:SF4">
    <property type="entry name" value="SLL1022 PROTEIN"/>
    <property type="match status" value="1"/>
</dbReference>
<feature type="transmembrane region" description="Helical" evidence="6">
    <location>
        <begin position="6"/>
        <end position="30"/>
    </location>
</feature>
<comment type="subcellular location">
    <subcellularLocation>
        <location evidence="1">Membrane</location>
        <topology evidence="1">Multi-pass membrane protein</topology>
    </subcellularLocation>
</comment>